<protein>
    <submittedName>
        <fullName evidence="1">Uncharacterized protein</fullName>
    </submittedName>
</protein>
<evidence type="ECO:0000313" key="2">
    <source>
        <dbReference type="Proteomes" id="UP000299102"/>
    </source>
</evidence>
<dbReference type="EMBL" id="BGZK01000472">
    <property type="protein sequence ID" value="GBP45830.1"/>
    <property type="molecule type" value="Genomic_DNA"/>
</dbReference>
<gene>
    <name evidence="1" type="ORF">EVAR_27538_1</name>
</gene>
<sequence length="197" mass="22757">MNCVVNFIKLRVRVSDEWSRVDRVRWVDSEKKINFSRQFIAAAFASLPRITYVRSLMGYLRAKGLPYPSTGNEETMATVEDTRRNTCEELRDHRGLFKSLGMTGSRIRIESEAGNRIECEIKFGAMKFEIHQRGILVRTVASEEDDDPSAIISHIAVSFVTSLPLLKRDSQPPFHFRRRLWILRLHASLQLLITVIH</sequence>
<keyword evidence="2" id="KW-1185">Reference proteome</keyword>
<organism evidence="1 2">
    <name type="scientific">Eumeta variegata</name>
    <name type="common">Bagworm moth</name>
    <name type="synonym">Eumeta japonica</name>
    <dbReference type="NCBI Taxonomy" id="151549"/>
    <lineage>
        <taxon>Eukaryota</taxon>
        <taxon>Metazoa</taxon>
        <taxon>Ecdysozoa</taxon>
        <taxon>Arthropoda</taxon>
        <taxon>Hexapoda</taxon>
        <taxon>Insecta</taxon>
        <taxon>Pterygota</taxon>
        <taxon>Neoptera</taxon>
        <taxon>Endopterygota</taxon>
        <taxon>Lepidoptera</taxon>
        <taxon>Glossata</taxon>
        <taxon>Ditrysia</taxon>
        <taxon>Tineoidea</taxon>
        <taxon>Psychidae</taxon>
        <taxon>Oiketicinae</taxon>
        <taxon>Eumeta</taxon>
    </lineage>
</organism>
<dbReference type="AlphaFoldDB" id="A0A4C1W4L9"/>
<proteinExistence type="predicted"/>
<accession>A0A4C1W4L9</accession>
<comment type="caution">
    <text evidence="1">The sequence shown here is derived from an EMBL/GenBank/DDBJ whole genome shotgun (WGS) entry which is preliminary data.</text>
</comment>
<reference evidence="1 2" key="1">
    <citation type="journal article" date="2019" name="Commun. Biol.">
        <title>The bagworm genome reveals a unique fibroin gene that provides high tensile strength.</title>
        <authorList>
            <person name="Kono N."/>
            <person name="Nakamura H."/>
            <person name="Ohtoshi R."/>
            <person name="Tomita M."/>
            <person name="Numata K."/>
            <person name="Arakawa K."/>
        </authorList>
    </citation>
    <scope>NUCLEOTIDE SEQUENCE [LARGE SCALE GENOMIC DNA]</scope>
</reference>
<dbReference type="Proteomes" id="UP000299102">
    <property type="component" value="Unassembled WGS sequence"/>
</dbReference>
<evidence type="ECO:0000313" key="1">
    <source>
        <dbReference type="EMBL" id="GBP45830.1"/>
    </source>
</evidence>
<name>A0A4C1W4L9_EUMVA</name>